<proteinExistence type="inferred from homology"/>
<dbReference type="OrthoDB" id="500678at2"/>
<keyword evidence="3" id="KW-1185">Reference proteome</keyword>
<evidence type="ECO:0000313" key="3">
    <source>
        <dbReference type="Proteomes" id="UP000184501"/>
    </source>
</evidence>
<dbReference type="Proteomes" id="UP000184501">
    <property type="component" value="Unassembled WGS sequence"/>
</dbReference>
<gene>
    <name evidence="2" type="ORF">SAMN05444320_105478</name>
</gene>
<dbReference type="Gene3D" id="1.10.630.10">
    <property type="entry name" value="Cytochrome P450"/>
    <property type="match status" value="1"/>
</dbReference>
<dbReference type="GO" id="GO:0005506">
    <property type="term" value="F:iron ion binding"/>
    <property type="evidence" value="ECO:0007669"/>
    <property type="project" value="InterPro"/>
</dbReference>
<evidence type="ECO:0000256" key="1">
    <source>
        <dbReference type="ARBA" id="ARBA00010617"/>
    </source>
</evidence>
<dbReference type="PANTHER" id="PTHR24305">
    <property type="entry name" value="CYTOCHROME P450"/>
    <property type="match status" value="1"/>
</dbReference>
<dbReference type="PRINTS" id="PR00359">
    <property type="entry name" value="BP450"/>
</dbReference>
<sequence length="384" mass="43610">MRLGDRRRLRRDPLEYIEHLRRRSAATVFPLPWGGWCVGDAELTQELLRDPEFHADKSGFFGDLLPTRASQIEVGHAVRNFLRSRLPRYRFTVAEAVAELPPVDQWPLAGNRLVYRCLAESLLHPDTPALARRLMNRAVHEGVVFRAPRLWQRARAELLRARLISALTKQVTQRRKHPVDQPLDVLDAALTACPDEVADRTVAELHLTLVRAIVVPVSTSLAWSVLLACLHHTADSPWPWPVDHIVREALRHRPMPWMLGRTVSRPTTVAGTSFRPGDLVSVSPYLLHHDEHHWTDPEVFRPERWENPNERGPYIPFGAGPFTCPGASVAHRMIAEALTTLSHDAHLTVTGADTRALMVEGIVPRPFTLHRMSRPRTNHDTARR</sequence>
<name>A0A1M5FL68_STRHI</name>
<dbReference type="InterPro" id="IPR001128">
    <property type="entry name" value="Cyt_P450"/>
</dbReference>
<dbReference type="SUPFAM" id="SSF48264">
    <property type="entry name" value="Cytochrome P450"/>
    <property type="match status" value="1"/>
</dbReference>
<accession>A0A1M5FL68</accession>
<dbReference type="PANTHER" id="PTHR24305:SF166">
    <property type="entry name" value="CYTOCHROME P450 12A4, MITOCHONDRIAL-RELATED"/>
    <property type="match status" value="1"/>
</dbReference>
<dbReference type="GO" id="GO:0016705">
    <property type="term" value="F:oxidoreductase activity, acting on paired donors, with incorporation or reduction of molecular oxygen"/>
    <property type="evidence" value="ECO:0007669"/>
    <property type="project" value="InterPro"/>
</dbReference>
<dbReference type="GO" id="GO:0004497">
    <property type="term" value="F:monooxygenase activity"/>
    <property type="evidence" value="ECO:0007669"/>
    <property type="project" value="InterPro"/>
</dbReference>
<comment type="similarity">
    <text evidence="1">Belongs to the cytochrome P450 family.</text>
</comment>
<reference evidence="2 3" key="1">
    <citation type="submission" date="2016-11" db="EMBL/GenBank/DDBJ databases">
        <authorList>
            <person name="Jaros S."/>
            <person name="Januszkiewicz K."/>
            <person name="Wedrychowicz H."/>
        </authorList>
    </citation>
    <scope>NUCLEOTIDE SEQUENCE [LARGE SCALE GENOMIC DNA]</scope>
    <source>
        <strain evidence="2 3">DSM 44523</strain>
    </source>
</reference>
<dbReference type="STRING" id="2017.SAMN05444320_105478"/>
<dbReference type="InterPro" id="IPR002397">
    <property type="entry name" value="Cyt_P450_B"/>
</dbReference>
<dbReference type="InterPro" id="IPR036396">
    <property type="entry name" value="Cyt_P450_sf"/>
</dbReference>
<dbReference type="CDD" id="cd00302">
    <property type="entry name" value="cytochrome_P450"/>
    <property type="match status" value="1"/>
</dbReference>
<evidence type="ECO:0000313" key="2">
    <source>
        <dbReference type="EMBL" id="SHF91911.1"/>
    </source>
</evidence>
<protein>
    <submittedName>
        <fullName evidence="2">Cytochrome P450</fullName>
    </submittedName>
</protein>
<dbReference type="InterPro" id="IPR050121">
    <property type="entry name" value="Cytochrome_P450_monoxygenase"/>
</dbReference>
<dbReference type="Pfam" id="PF00067">
    <property type="entry name" value="p450"/>
    <property type="match status" value="1"/>
</dbReference>
<organism evidence="2 3">
    <name type="scientific">Streptoalloteichus hindustanus</name>
    <dbReference type="NCBI Taxonomy" id="2017"/>
    <lineage>
        <taxon>Bacteria</taxon>
        <taxon>Bacillati</taxon>
        <taxon>Actinomycetota</taxon>
        <taxon>Actinomycetes</taxon>
        <taxon>Pseudonocardiales</taxon>
        <taxon>Pseudonocardiaceae</taxon>
        <taxon>Streptoalloteichus</taxon>
    </lineage>
</organism>
<dbReference type="GO" id="GO:0020037">
    <property type="term" value="F:heme binding"/>
    <property type="evidence" value="ECO:0007669"/>
    <property type="project" value="InterPro"/>
</dbReference>
<dbReference type="EMBL" id="FQVN01000005">
    <property type="protein sequence ID" value="SHF91911.1"/>
    <property type="molecule type" value="Genomic_DNA"/>
</dbReference>
<dbReference type="AlphaFoldDB" id="A0A1M5FL68"/>